<name>A0A8H6ZA18_9AGAR</name>
<reference evidence="1" key="1">
    <citation type="submission" date="2020-05" db="EMBL/GenBank/DDBJ databases">
        <title>Mycena genomes resolve the evolution of fungal bioluminescence.</title>
        <authorList>
            <person name="Tsai I.J."/>
        </authorList>
    </citation>
    <scope>NUCLEOTIDE SEQUENCE</scope>
    <source>
        <strain evidence="1">160909Yilan</strain>
    </source>
</reference>
<dbReference type="Gene3D" id="3.80.10.10">
    <property type="entry name" value="Ribonuclease Inhibitor"/>
    <property type="match status" value="1"/>
</dbReference>
<accession>A0A8H6ZA18</accession>
<gene>
    <name evidence="1" type="ORF">MSAN_00583700</name>
</gene>
<dbReference type="SUPFAM" id="SSF52047">
    <property type="entry name" value="RNI-like"/>
    <property type="match status" value="1"/>
</dbReference>
<evidence type="ECO:0000313" key="2">
    <source>
        <dbReference type="Proteomes" id="UP000623467"/>
    </source>
</evidence>
<dbReference type="AlphaFoldDB" id="A0A8H6ZA18"/>
<dbReference type="EMBL" id="JACAZH010000003">
    <property type="protein sequence ID" value="KAF7373727.1"/>
    <property type="molecule type" value="Genomic_DNA"/>
</dbReference>
<dbReference type="InterPro" id="IPR032675">
    <property type="entry name" value="LRR_dom_sf"/>
</dbReference>
<protein>
    <recommendedName>
        <fullName evidence="3">F-box domain-containing protein</fullName>
    </recommendedName>
</protein>
<organism evidence="1 2">
    <name type="scientific">Mycena sanguinolenta</name>
    <dbReference type="NCBI Taxonomy" id="230812"/>
    <lineage>
        <taxon>Eukaryota</taxon>
        <taxon>Fungi</taxon>
        <taxon>Dikarya</taxon>
        <taxon>Basidiomycota</taxon>
        <taxon>Agaricomycotina</taxon>
        <taxon>Agaricomycetes</taxon>
        <taxon>Agaricomycetidae</taxon>
        <taxon>Agaricales</taxon>
        <taxon>Marasmiineae</taxon>
        <taxon>Mycenaceae</taxon>
        <taxon>Mycena</taxon>
    </lineage>
</organism>
<evidence type="ECO:0008006" key="3">
    <source>
        <dbReference type="Google" id="ProtNLM"/>
    </source>
</evidence>
<proteinExistence type="predicted"/>
<comment type="caution">
    <text evidence="1">The sequence shown here is derived from an EMBL/GenBank/DDBJ whole genome shotgun (WGS) entry which is preliminary data.</text>
</comment>
<evidence type="ECO:0000313" key="1">
    <source>
        <dbReference type="EMBL" id="KAF7373727.1"/>
    </source>
</evidence>
<dbReference type="Proteomes" id="UP000623467">
    <property type="component" value="Unassembled WGS sequence"/>
</dbReference>
<sequence length="499" mass="56218">MSSPFASRLDTNYCPTDQEDLEIRSLLVEPTLRLKKLDDEIADLQKSMDKLVEERNGLQSYVQAHSALISPVRRLPRDIIQEIFLACMPTHRNCVMSATEAPILLGRICSAWRAISLNTPRLWASVHVVEPDWPGGERWTGVHAHGDDCIPFIGALIPFLPRWQHVHLTIPGALLFDTMGNFDVAMPWLESITFHCPTFPDGQPARPWNILRGPRLSRLSIPNGLFVLETLPVLWNQLTTLTIGGPDLPGATTTSVLFVISRCYQLRSCTLLLLDRPDDLSGHPVVELPFLHTLAIRCFSANLLTRLSLPELRNFVLLGRFVETDCPTLTDFLARSNRLESFDINENAFLAPSLHDSLRSLRPTVERLRIRRTLICEWFQAVDDATLGVLASSGLLPALRHLIIDDGTHLSDPAVLQFITTRMLGSNPPTLWRVEIQFDRDATDDIMPALQPFLDTGLAVSLNYTSIMSLSLSPWEGLDEDVYKNVLSRDINPRPMNYW</sequence>
<keyword evidence="2" id="KW-1185">Reference proteome</keyword>
<dbReference type="OrthoDB" id="3365698at2759"/>